<sequence>MAHTRGTQVPTPISRRGLLRGGTLTALGCVPALGVAHLASAGEDGARARPRAAGAPYSRPLNGRHRVSAHYGIPGDWAAGHHTGIDYAVDSGTPVYSVGTGTVDFAGDGGDYGDMIVLRMADGHFALYAHLSRVDVRPGERVSGGDLVARSGATGRVTGPHLHFEVRTTREYGSDVDPVAYLADHGVNIL</sequence>
<dbReference type="CDD" id="cd12797">
    <property type="entry name" value="M23_peptidase"/>
    <property type="match status" value="1"/>
</dbReference>
<organism evidence="2 3">
    <name type="scientific">Streptomyces chumphonensis</name>
    <dbReference type="NCBI Taxonomy" id="1214925"/>
    <lineage>
        <taxon>Bacteria</taxon>
        <taxon>Bacillati</taxon>
        <taxon>Actinomycetota</taxon>
        <taxon>Actinomycetes</taxon>
        <taxon>Kitasatosporales</taxon>
        <taxon>Streptomycetaceae</taxon>
        <taxon>Streptomyces</taxon>
    </lineage>
</organism>
<reference evidence="2" key="1">
    <citation type="submission" date="2020-09" db="EMBL/GenBank/DDBJ databases">
        <title>Secondary metabolite and genome analysis of marine Streptomyces chumphonensis KK1-2T.</title>
        <authorList>
            <person name="Phongsopitanun W."/>
            <person name="Kanchanasin P."/>
            <person name="Pittayakhajonwut P."/>
            <person name="Suwanborirux K."/>
            <person name="Tanasupawat S."/>
        </authorList>
    </citation>
    <scope>NUCLEOTIDE SEQUENCE</scope>
    <source>
        <strain evidence="2">KK1-2</strain>
    </source>
</reference>
<dbReference type="RefSeq" id="WP_191208064.1">
    <property type="nucleotide sequence ID" value="NZ_BAABKL010000039.1"/>
</dbReference>
<name>A0A927IBB5_9ACTN</name>
<dbReference type="InterPro" id="IPR006311">
    <property type="entry name" value="TAT_signal"/>
</dbReference>
<dbReference type="Pfam" id="PF01551">
    <property type="entry name" value="Peptidase_M23"/>
    <property type="match status" value="1"/>
</dbReference>
<dbReference type="SUPFAM" id="SSF51261">
    <property type="entry name" value="Duplicated hybrid motif"/>
    <property type="match status" value="1"/>
</dbReference>
<gene>
    <name evidence="2" type="ORF">IF129_04585</name>
</gene>
<dbReference type="GO" id="GO:0004222">
    <property type="term" value="F:metalloendopeptidase activity"/>
    <property type="evidence" value="ECO:0007669"/>
    <property type="project" value="TreeGrafter"/>
</dbReference>
<evidence type="ECO:0000259" key="1">
    <source>
        <dbReference type="Pfam" id="PF01551"/>
    </source>
</evidence>
<dbReference type="AlphaFoldDB" id="A0A927IBB5"/>
<protein>
    <submittedName>
        <fullName evidence="2">M23 family metallopeptidase</fullName>
    </submittedName>
</protein>
<dbReference type="PROSITE" id="PS51318">
    <property type="entry name" value="TAT"/>
    <property type="match status" value="1"/>
</dbReference>
<proteinExistence type="predicted"/>
<dbReference type="InterPro" id="IPR016047">
    <property type="entry name" value="M23ase_b-sheet_dom"/>
</dbReference>
<accession>A0A927IBB5</accession>
<comment type="caution">
    <text evidence="2">The sequence shown here is derived from an EMBL/GenBank/DDBJ whole genome shotgun (WGS) entry which is preliminary data.</text>
</comment>
<dbReference type="PANTHER" id="PTHR21666:SF270">
    <property type="entry name" value="MUREIN HYDROLASE ACTIVATOR ENVC"/>
    <property type="match status" value="1"/>
</dbReference>
<evidence type="ECO:0000313" key="2">
    <source>
        <dbReference type="EMBL" id="MBD3930842.1"/>
    </source>
</evidence>
<dbReference type="PANTHER" id="PTHR21666">
    <property type="entry name" value="PEPTIDASE-RELATED"/>
    <property type="match status" value="1"/>
</dbReference>
<keyword evidence="3" id="KW-1185">Reference proteome</keyword>
<dbReference type="Gene3D" id="2.70.70.10">
    <property type="entry name" value="Glucose Permease (Domain IIA)"/>
    <property type="match status" value="1"/>
</dbReference>
<evidence type="ECO:0000313" key="3">
    <source>
        <dbReference type="Proteomes" id="UP000632289"/>
    </source>
</evidence>
<dbReference type="InterPro" id="IPR011055">
    <property type="entry name" value="Dup_hybrid_motif"/>
</dbReference>
<dbReference type="EMBL" id="JACXYU010000001">
    <property type="protein sequence ID" value="MBD3930842.1"/>
    <property type="molecule type" value="Genomic_DNA"/>
</dbReference>
<dbReference type="Proteomes" id="UP000632289">
    <property type="component" value="Unassembled WGS sequence"/>
</dbReference>
<feature type="domain" description="M23ase beta-sheet core" evidence="1">
    <location>
        <begin position="81"/>
        <end position="177"/>
    </location>
</feature>
<dbReference type="InterPro" id="IPR050570">
    <property type="entry name" value="Cell_wall_metabolism_enzyme"/>
</dbReference>